<dbReference type="Pfam" id="PF16360">
    <property type="entry name" value="GTP-bdg_M"/>
    <property type="match status" value="1"/>
</dbReference>
<dbReference type="NCBIfam" id="TIGR03156">
    <property type="entry name" value="GTP_HflX"/>
    <property type="match status" value="1"/>
</dbReference>
<dbReference type="PANTHER" id="PTHR10229:SF0">
    <property type="entry name" value="GTP-BINDING PROTEIN 6-RELATED"/>
    <property type="match status" value="1"/>
</dbReference>
<accession>A0A7W7B049</accession>
<dbReference type="InterPro" id="IPR016496">
    <property type="entry name" value="GTPase_HflX"/>
</dbReference>
<feature type="region of interest" description="Disordered" evidence="8">
    <location>
        <begin position="1"/>
        <end position="26"/>
    </location>
</feature>
<dbReference type="InterPro" id="IPR025121">
    <property type="entry name" value="GTPase_HflX_N"/>
</dbReference>
<dbReference type="InterPro" id="IPR042108">
    <property type="entry name" value="GTPase_HflX_N_sf"/>
</dbReference>
<evidence type="ECO:0000313" key="11">
    <source>
        <dbReference type="Proteomes" id="UP000566324"/>
    </source>
</evidence>
<dbReference type="Gene3D" id="3.40.50.300">
    <property type="entry name" value="P-loop containing nucleotide triphosphate hydrolases"/>
    <property type="match status" value="1"/>
</dbReference>
<keyword evidence="1 7" id="KW-0479">Metal-binding</keyword>
<dbReference type="PIRSF" id="PIRSF006809">
    <property type="entry name" value="GTP-binding_hflX_prd"/>
    <property type="match status" value="1"/>
</dbReference>
<dbReference type="GO" id="GO:0005737">
    <property type="term" value="C:cytoplasm"/>
    <property type="evidence" value="ECO:0007669"/>
    <property type="project" value="UniProtKB-SubCell"/>
</dbReference>
<dbReference type="InterPro" id="IPR006073">
    <property type="entry name" value="GTP-bd"/>
</dbReference>
<comment type="subunit">
    <text evidence="5">Monomer. Associates with the 50S ribosomal subunit.</text>
</comment>
<dbReference type="CDD" id="cd01878">
    <property type="entry name" value="HflX"/>
    <property type="match status" value="1"/>
</dbReference>
<feature type="binding site" evidence="6">
    <location>
        <begin position="238"/>
        <end position="245"/>
    </location>
    <ligand>
        <name>GTP</name>
        <dbReference type="ChEBI" id="CHEBI:37565"/>
    </ligand>
</feature>
<keyword evidence="2 5" id="KW-0547">Nucleotide-binding</keyword>
<dbReference type="Pfam" id="PF19275">
    <property type="entry name" value="HflX_C"/>
    <property type="match status" value="1"/>
</dbReference>
<dbReference type="Pfam" id="PF01926">
    <property type="entry name" value="MMR_HSR1"/>
    <property type="match status" value="1"/>
</dbReference>
<evidence type="ECO:0000256" key="1">
    <source>
        <dbReference type="ARBA" id="ARBA00022723"/>
    </source>
</evidence>
<proteinExistence type="inferred from homology"/>
<dbReference type="InterPro" id="IPR045498">
    <property type="entry name" value="HflX_C"/>
</dbReference>
<dbReference type="GO" id="GO:0043022">
    <property type="term" value="F:ribosome binding"/>
    <property type="evidence" value="ECO:0007669"/>
    <property type="project" value="TreeGrafter"/>
</dbReference>
<evidence type="ECO:0000256" key="2">
    <source>
        <dbReference type="ARBA" id="ARBA00022741"/>
    </source>
</evidence>
<comment type="similarity">
    <text evidence="5">Belongs to the TRAFAC class OBG-HflX-like GTPase superfamily. HflX GTPase family.</text>
</comment>
<feature type="binding site" evidence="6">
    <location>
        <begin position="285"/>
        <end position="288"/>
    </location>
    <ligand>
        <name>GTP</name>
        <dbReference type="ChEBI" id="CHEBI:37565"/>
    </ligand>
</feature>
<dbReference type="PANTHER" id="PTHR10229">
    <property type="entry name" value="GTP-BINDING PROTEIN HFLX"/>
    <property type="match status" value="1"/>
</dbReference>
<dbReference type="Proteomes" id="UP000566324">
    <property type="component" value="Unassembled WGS sequence"/>
</dbReference>
<dbReference type="GO" id="GO:0046872">
    <property type="term" value="F:metal ion binding"/>
    <property type="evidence" value="ECO:0007669"/>
    <property type="project" value="UniProtKB-KW"/>
</dbReference>
<evidence type="ECO:0000256" key="7">
    <source>
        <dbReference type="PIRSR" id="PIRSR006809-2"/>
    </source>
</evidence>
<feature type="binding site" evidence="7">
    <location>
        <position position="265"/>
    </location>
    <ligand>
        <name>Mg(2+)</name>
        <dbReference type="ChEBI" id="CHEBI:18420"/>
    </ligand>
</feature>
<evidence type="ECO:0000256" key="8">
    <source>
        <dbReference type="SAM" id="MobiDB-lite"/>
    </source>
</evidence>
<dbReference type="GO" id="GO:0003924">
    <property type="term" value="F:GTPase activity"/>
    <property type="evidence" value="ECO:0007669"/>
    <property type="project" value="UniProtKB-UniRule"/>
</dbReference>
<dbReference type="PRINTS" id="PR00326">
    <property type="entry name" value="GTP1OBG"/>
</dbReference>
<comment type="cofactor">
    <cofactor evidence="7">
        <name>Mg(2+)</name>
        <dbReference type="ChEBI" id="CHEBI:18420"/>
    </cofactor>
</comment>
<evidence type="ECO:0000256" key="3">
    <source>
        <dbReference type="ARBA" id="ARBA00022842"/>
    </source>
</evidence>
<evidence type="ECO:0000256" key="5">
    <source>
        <dbReference type="HAMAP-Rule" id="MF_00900"/>
    </source>
</evidence>
<gene>
    <name evidence="5" type="primary">hflX</name>
    <name evidence="10" type="ORF">GGQ98_000141</name>
</gene>
<feature type="binding site" evidence="7">
    <location>
        <position position="245"/>
    </location>
    <ligand>
        <name>Mg(2+)</name>
        <dbReference type="ChEBI" id="CHEBI:18420"/>
    </ligand>
</feature>
<dbReference type="SUPFAM" id="SSF52540">
    <property type="entry name" value="P-loop containing nucleoside triphosphate hydrolases"/>
    <property type="match status" value="1"/>
</dbReference>
<dbReference type="HAMAP" id="MF_00900">
    <property type="entry name" value="GTPase_HflX"/>
    <property type="match status" value="1"/>
</dbReference>
<dbReference type="InterPro" id="IPR005225">
    <property type="entry name" value="Small_GTP-bd"/>
</dbReference>
<dbReference type="InterPro" id="IPR032305">
    <property type="entry name" value="GTP-bd_M"/>
</dbReference>
<evidence type="ECO:0000313" key="10">
    <source>
        <dbReference type="EMBL" id="MBB4630540.1"/>
    </source>
</evidence>
<dbReference type="InterPro" id="IPR030394">
    <property type="entry name" value="G_HFLX_dom"/>
</dbReference>
<keyword evidence="4 5" id="KW-0342">GTP-binding</keyword>
<organism evidence="10 11">
    <name type="scientific">Sphingosinicella soli</name>
    <dbReference type="NCBI Taxonomy" id="333708"/>
    <lineage>
        <taxon>Bacteria</taxon>
        <taxon>Pseudomonadati</taxon>
        <taxon>Pseudomonadota</taxon>
        <taxon>Alphaproteobacteria</taxon>
        <taxon>Sphingomonadales</taxon>
        <taxon>Sphingosinicellaceae</taxon>
        <taxon>Sphingosinicella</taxon>
    </lineage>
</organism>
<keyword evidence="3 7" id="KW-0460">Magnesium</keyword>
<keyword evidence="5" id="KW-0963">Cytoplasm</keyword>
<sequence>MTDPDAGTPPDSGGRRRKQFQSYGAHDDVHDVSVGTKALVIVPDIVRRDVAARRDPEARLQEAESLAGAIALDVVATRIIRVRDPRPATLFGAGQVEAIAALAKETCAALTVVDGALSALQQRNLETGTGTKVIDRTGLILEIFGERAATREGRLQVELAHLGYQASRLVRSWTHLERQRGGFGFLGGPGETQIETDRRLIRERMARLRKDLGEVTRTRGLQRRQRKKAPYPVIALVGYTNAGKSTLFNHLTGASVMAKDLLFATLDPTMRSIALPGIDKAILSDTVGFVSELPTMLVAAFRATLEEVLDADIIVHVRDIAHPESDAQKRDVIDVLTELGVDPGGGRPMIEALNKADLLDPETRKMALEQAAAPNSVLLSAVSGEGVDDLRKLISDTLLRDARVHSFVVKAGDGKRLAWLENNGLVLKRRMKGESVELQVRIGDEDKSRFLAMP</sequence>
<dbReference type="EMBL" id="JACHNZ010000001">
    <property type="protein sequence ID" value="MBB4630540.1"/>
    <property type="molecule type" value="Genomic_DNA"/>
</dbReference>
<reference evidence="10 11" key="1">
    <citation type="submission" date="2020-08" db="EMBL/GenBank/DDBJ databases">
        <title>Genomic Encyclopedia of Type Strains, Phase IV (KMG-IV): sequencing the most valuable type-strain genomes for metagenomic binning, comparative biology and taxonomic classification.</title>
        <authorList>
            <person name="Goeker M."/>
        </authorList>
    </citation>
    <scope>NUCLEOTIDE SEQUENCE [LARGE SCALE GENOMIC DNA]</scope>
    <source>
        <strain evidence="10 11">DSM 17328</strain>
    </source>
</reference>
<dbReference type="Gene3D" id="6.10.250.2860">
    <property type="match status" value="1"/>
</dbReference>
<feature type="binding site" evidence="6">
    <location>
        <begin position="354"/>
        <end position="357"/>
    </location>
    <ligand>
        <name>GTP</name>
        <dbReference type="ChEBI" id="CHEBI:37565"/>
    </ligand>
</feature>
<dbReference type="PROSITE" id="PS51705">
    <property type="entry name" value="G_HFLX"/>
    <property type="match status" value="1"/>
</dbReference>
<protein>
    <recommendedName>
        <fullName evidence="5">GTPase HflX</fullName>
    </recommendedName>
    <alternativeName>
        <fullName evidence="5">GTP-binding protein HflX</fullName>
    </alternativeName>
</protein>
<comment type="subcellular location">
    <subcellularLocation>
        <location evidence="5">Cytoplasm</location>
    </subcellularLocation>
    <text evidence="5">May associate with membranes.</text>
</comment>
<feature type="binding site" evidence="6">
    <location>
        <begin position="263"/>
        <end position="267"/>
    </location>
    <ligand>
        <name>GTP</name>
        <dbReference type="ChEBI" id="CHEBI:37565"/>
    </ligand>
</feature>
<dbReference type="NCBIfam" id="TIGR00231">
    <property type="entry name" value="small_GTP"/>
    <property type="match status" value="1"/>
</dbReference>
<comment type="caution">
    <text evidence="10">The sequence shown here is derived from an EMBL/GenBank/DDBJ whole genome shotgun (WGS) entry which is preliminary data.</text>
</comment>
<dbReference type="InterPro" id="IPR027417">
    <property type="entry name" value="P-loop_NTPase"/>
</dbReference>
<dbReference type="AlphaFoldDB" id="A0A7W7B049"/>
<dbReference type="Gene3D" id="3.40.50.11060">
    <property type="entry name" value="GTPase HflX, N-terminal domain"/>
    <property type="match status" value="1"/>
</dbReference>
<name>A0A7W7B049_9SPHN</name>
<comment type="function">
    <text evidence="5">GTPase that associates with the 50S ribosomal subunit and may have a role during protein synthesis or ribosome biogenesis.</text>
</comment>
<evidence type="ECO:0000256" key="4">
    <source>
        <dbReference type="ARBA" id="ARBA00023134"/>
    </source>
</evidence>
<evidence type="ECO:0000256" key="6">
    <source>
        <dbReference type="PIRSR" id="PIRSR006809-1"/>
    </source>
</evidence>
<dbReference type="Pfam" id="PF13167">
    <property type="entry name" value="GTP-bdg_N"/>
    <property type="match status" value="1"/>
</dbReference>
<dbReference type="GO" id="GO:0005525">
    <property type="term" value="F:GTP binding"/>
    <property type="evidence" value="ECO:0007669"/>
    <property type="project" value="UniProtKB-UniRule"/>
</dbReference>
<feature type="domain" description="Hflx-type G" evidence="9">
    <location>
        <begin position="232"/>
        <end position="402"/>
    </location>
</feature>
<keyword evidence="11" id="KW-1185">Reference proteome</keyword>
<evidence type="ECO:0000259" key="9">
    <source>
        <dbReference type="PROSITE" id="PS51705"/>
    </source>
</evidence>